<feature type="compositionally biased region" description="Polar residues" evidence="1">
    <location>
        <begin position="81"/>
        <end position="90"/>
    </location>
</feature>
<name>A0A4Y2QNU5_ARAVE</name>
<accession>A0A4Y2QNU5</accession>
<keyword evidence="3" id="KW-1185">Reference proteome</keyword>
<gene>
    <name evidence="2" type="ORF">AVEN_175645_1</name>
</gene>
<protein>
    <submittedName>
        <fullName evidence="2">Uncharacterized protein</fullName>
    </submittedName>
</protein>
<proteinExistence type="predicted"/>
<dbReference type="PANTHER" id="PTHR38681">
    <property type="entry name" value="RETROVIRUS-RELATED POL POLYPROTEIN FROM TRANSPOSON 412-LIKE PROTEIN-RELATED"/>
    <property type="match status" value="1"/>
</dbReference>
<evidence type="ECO:0000313" key="3">
    <source>
        <dbReference type="Proteomes" id="UP000499080"/>
    </source>
</evidence>
<dbReference type="EMBL" id="BGPR01014386">
    <property type="protein sequence ID" value="GBN64997.1"/>
    <property type="molecule type" value="Genomic_DNA"/>
</dbReference>
<feature type="region of interest" description="Disordered" evidence="1">
    <location>
        <begin position="76"/>
        <end position="98"/>
    </location>
</feature>
<dbReference type="PANTHER" id="PTHR38681:SF1">
    <property type="entry name" value="RETROVIRUS-RELATED POL POLYPROTEIN FROM TRANSPOSON 412-LIKE PROTEIN"/>
    <property type="match status" value="1"/>
</dbReference>
<dbReference type="Proteomes" id="UP000499080">
    <property type="component" value="Unassembled WGS sequence"/>
</dbReference>
<evidence type="ECO:0000256" key="1">
    <source>
        <dbReference type="SAM" id="MobiDB-lite"/>
    </source>
</evidence>
<reference evidence="2 3" key="1">
    <citation type="journal article" date="2019" name="Sci. Rep.">
        <title>Orb-weaving spider Araneus ventricosus genome elucidates the spidroin gene catalogue.</title>
        <authorList>
            <person name="Kono N."/>
            <person name="Nakamura H."/>
            <person name="Ohtoshi R."/>
            <person name="Moran D.A.P."/>
            <person name="Shinohara A."/>
            <person name="Yoshida Y."/>
            <person name="Fujiwara M."/>
            <person name="Mori M."/>
            <person name="Tomita M."/>
            <person name="Arakawa K."/>
        </authorList>
    </citation>
    <scope>NUCLEOTIDE SEQUENCE [LARGE SCALE GENOMIC DNA]</scope>
</reference>
<comment type="caution">
    <text evidence="2">The sequence shown here is derived from an EMBL/GenBank/DDBJ whole genome shotgun (WGS) entry which is preliminary data.</text>
</comment>
<organism evidence="2 3">
    <name type="scientific">Araneus ventricosus</name>
    <name type="common">Orbweaver spider</name>
    <name type="synonym">Epeira ventricosa</name>
    <dbReference type="NCBI Taxonomy" id="182803"/>
    <lineage>
        <taxon>Eukaryota</taxon>
        <taxon>Metazoa</taxon>
        <taxon>Ecdysozoa</taxon>
        <taxon>Arthropoda</taxon>
        <taxon>Chelicerata</taxon>
        <taxon>Arachnida</taxon>
        <taxon>Araneae</taxon>
        <taxon>Araneomorphae</taxon>
        <taxon>Entelegynae</taxon>
        <taxon>Araneoidea</taxon>
        <taxon>Araneidae</taxon>
        <taxon>Araneus</taxon>
    </lineage>
</organism>
<sequence>MFVHKDLHTCTDVFIRIARVRKPLEPPYDGPSTVVKRHDKYFTVTIKGKYINIYVDRLKPAYLLLTVVDAPHRNKLDTAPTLPNETLTAHQETEKQQSDLLDTDIKKKLHALVDVGLKPTVSYTNVRPTEFAKCYSENLHLYQSRLEQRVDEVDAESPFRYGIYYYDLSFHKEESFSPWGQPQAFFAIHSPFNPINPVYYGHAIRSGFTYGIEVKLVSIKFPLKLIFRI</sequence>
<evidence type="ECO:0000313" key="2">
    <source>
        <dbReference type="EMBL" id="GBN64997.1"/>
    </source>
</evidence>
<dbReference type="AlphaFoldDB" id="A0A4Y2QNU5"/>